<sequence length="436" mass="47754">MLAFLLRRVALLMVTLFVVSAVIFAISELAPGNIAINVLGNTITPEQEASFNAQHGLDQPAWDRYLRWMIGSDWQAARLVGARLDRIVESAELNRTGWWAIADNGTPFRHRSDDGETMLRLERQPDGTIVEVPLGPEVWQTNADGIDIFWGVDSGGRAAMWVRGSDQDSWVLTMAGWTSQAGAPRAYIPLQKGILRGDPGVSIITKRPVAETLVPRLINTLFLAGIAFLFIMPIALAAGVIAGLNQGRPLDRVLSVSSLVATSTPEFASGIFLILIFAVWLGWFPGAVVLPSGVSIFDRPQALVLPVLTLTLIEFGYILRVTRASIVEVMQTNYIRTAILKGLPYQRIVLRHALRNALLAPITVIMLHVNWLIGGIVVVEALFGFPGLGRFILDAALTKDVFAIEAAAMVLVMIAVTTQLLADLIYVYLNPRIRFT</sequence>
<dbReference type="InterPro" id="IPR045621">
    <property type="entry name" value="BPD_transp_1_N"/>
</dbReference>
<dbReference type="Proteomes" id="UP000280307">
    <property type="component" value="Unassembled WGS sequence"/>
</dbReference>
<dbReference type="InterPro" id="IPR000515">
    <property type="entry name" value="MetI-like"/>
</dbReference>
<evidence type="ECO:0000256" key="1">
    <source>
        <dbReference type="ARBA" id="ARBA00004651"/>
    </source>
</evidence>
<feature type="transmembrane region" description="Helical" evidence="7">
    <location>
        <begin position="256"/>
        <end position="283"/>
    </location>
</feature>
<comment type="similarity">
    <text evidence="7">Belongs to the binding-protein-dependent transport system permease family.</text>
</comment>
<dbReference type="InterPro" id="IPR035906">
    <property type="entry name" value="MetI-like_sf"/>
</dbReference>
<comment type="caution">
    <text evidence="9">The sequence shown here is derived from an EMBL/GenBank/DDBJ whole genome shotgun (WGS) entry which is preliminary data.</text>
</comment>
<protein>
    <submittedName>
        <fullName evidence="9">ABC transporter permease</fullName>
    </submittedName>
</protein>
<evidence type="ECO:0000313" key="9">
    <source>
        <dbReference type="EMBL" id="RRR65593.1"/>
    </source>
</evidence>
<dbReference type="GO" id="GO:0005886">
    <property type="term" value="C:plasma membrane"/>
    <property type="evidence" value="ECO:0007669"/>
    <property type="project" value="UniProtKB-SubCell"/>
</dbReference>
<name>A0A426TQN6_9CHLR</name>
<reference evidence="9 10" key="1">
    <citation type="submission" date="2018-12" db="EMBL/GenBank/DDBJ databases">
        <title>Genome Sequence of Candidatus Viridilinea halotolerans isolated from saline sulfide-rich spring.</title>
        <authorList>
            <person name="Grouzdev D.S."/>
            <person name="Burganskaya E.I."/>
            <person name="Krutkina M.S."/>
            <person name="Sukhacheva M.V."/>
            <person name="Gorlenko V.M."/>
        </authorList>
    </citation>
    <scope>NUCLEOTIDE SEQUENCE [LARGE SCALE GENOMIC DNA]</scope>
    <source>
        <strain evidence="9">Chok-6</strain>
    </source>
</reference>
<feature type="transmembrane region" description="Helical" evidence="7">
    <location>
        <begin position="303"/>
        <end position="321"/>
    </location>
</feature>
<keyword evidence="6 7" id="KW-0472">Membrane</keyword>
<comment type="subcellular location">
    <subcellularLocation>
        <location evidence="1 7">Cell membrane</location>
        <topology evidence="1 7">Multi-pass membrane protein</topology>
    </subcellularLocation>
</comment>
<evidence type="ECO:0000256" key="3">
    <source>
        <dbReference type="ARBA" id="ARBA00022475"/>
    </source>
</evidence>
<evidence type="ECO:0000256" key="5">
    <source>
        <dbReference type="ARBA" id="ARBA00022989"/>
    </source>
</evidence>
<keyword evidence="5 7" id="KW-1133">Transmembrane helix</keyword>
<dbReference type="PANTHER" id="PTHR43163">
    <property type="entry name" value="DIPEPTIDE TRANSPORT SYSTEM PERMEASE PROTEIN DPPB-RELATED"/>
    <property type="match status" value="1"/>
</dbReference>
<proteinExistence type="inferred from homology"/>
<dbReference type="EMBL" id="RSAS01000933">
    <property type="protein sequence ID" value="RRR65593.1"/>
    <property type="molecule type" value="Genomic_DNA"/>
</dbReference>
<feature type="transmembrane region" description="Helical" evidence="7">
    <location>
        <begin position="357"/>
        <end position="383"/>
    </location>
</feature>
<organism evidence="9 10">
    <name type="scientific">Candidatus Viridilinea halotolerans</name>
    <dbReference type="NCBI Taxonomy" id="2491704"/>
    <lineage>
        <taxon>Bacteria</taxon>
        <taxon>Bacillati</taxon>
        <taxon>Chloroflexota</taxon>
        <taxon>Chloroflexia</taxon>
        <taxon>Chloroflexales</taxon>
        <taxon>Chloroflexineae</taxon>
        <taxon>Oscillochloridaceae</taxon>
        <taxon>Candidatus Viridilinea</taxon>
    </lineage>
</organism>
<dbReference type="AlphaFoldDB" id="A0A426TQN6"/>
<evidence type="ECO:0000259" key="8">
    <source>
        <dbReference type="PROSITE" id="PS50928"/>
    </source>
</evidence>
<evidence type="ECO:0000256" key="2">
    <source>
        <dbReference type="ARBA" id="ARBA00022448"/>
    </source>
</evidence>
<feature type="domain" description="ABC transmembrane type-1" evidence="8">
    <location>
        <begin position="217"/>
        <end position="422"/>
    </location>
</feature>
<dbReference type="SUPFAM" id="SSF161098">
    <property type="entry name" value="MetI-like"/>
    <property type="match status" value="1"/>
</dbReference>
<dbReference type="Gene3D" id="1.10.3720.10">
    <property type="entry name" value="MetI-like"/>
    <property type="match status" value="1"/>
</dbReference>
<accession>A0A426TQN6</accession>
<evidence type="ECO:0000256" key="7">
    <source>
        <dbReference type="RuleBase" id="RU363032"/>
    </source>
</evidence>
<evidence type="ECO:0000256" key="4">
    <source>
        <dbReference type="ARBA" id="ARBA00022692"/>
    </source>
</evidence>
<dbReference type="PANTHER" id="PTHR43163:SF3">
    <property type="entry name" value="PEPTIDE ABC TRANSPORTER PERMEASE PROTEIN"/>
    <property type="match status" value="1"/>
</dbReference>
<keyword evidence="3" id="KW-1003">Cell membrane</keyword>
<evidence type="ECO:0000256" key="6">
    <source>
        <dbReference type="ARBA" id="ARBA00023136"/>
    </source>
</evidence>
<keyword evidence="4 7" id="KW-0812">Transmembrane</keyword>
<feature type="transmembrane region" description="Helical" evidence="7">
    <location>
        <begin position="403"/>
        <end position="429"/>
    </location>
</feature>
<evidence type="ECO:0000313" key="10">
    <source>
        <dbReference type="Proteomes" id="UP000280307"/>
    </source>
</evidence>
<dbReference type="Pfam" id="PF19300">
    <property type="entry name" value="BPD_transp_1_N"/>
    <property type="match status" value="1"/>
</dbReference>
<dbReference type="GO" id="GO:0055085">
    <property type="term" value="P:transmembrane transport"/>
    <property type="evidence" value="ECO:0007669"/>
    <property type="project" value="InterPro"/>
</dbReference>
<feature type="transmembrane region" description="Helical" evidence="7">
    <location>
        <begin position="221"/>
        <end position="244"/>
    </location>
</feature>
<dbReference type="CDD" id="cd06261">
    <property type="entry name" value="TM_PBP2"/>
    <property type="match status" value="1"/>
</dbReference>
<dbReference type="Pfam" id="PF00528">
    <property type="entry name" value="BPD_transp_1"/>
    <property type="match status" value="1"/>
</dbReference>
<gene>
    <name evidence="9" type="ORF">EI684_22705</name>
</gene>
<dbReference type="PROSITE" id="PS50928">
    <property type="entry name" value="ABC_TM1"/>
    <property type="match status" value="1"/>
</dbReference>
<keyword evidence="2 7" id="KW-0813">Transport</keyword>